<dbReference type="EMBL" id="JBBPBM010000013">
    <property type="protein sequence ID" value="KAK8561672.1"/>
    <property type="molecule type" value="Genomic_DNA"/>
</dbReference>
<sequence length="103" mass="11349">MDVISIGIWAEVGHLVDYEMVVPSPAIGVEDGYSVENDVDVAPTEIGAEDVGSDSTNQHEEGMMHMVEPNEIASSIPNLVNRLSNTHYMVTRSKHAQWKELVQ</sequence>
<evidence type="ECO:0000313" key="1">
    <source>
        <dbReference type="EMBL" id="KAK8561672.1"/>
    </source>
</evidence>
<comment type="caution">
    <text evidence="1">The sequence shown here is derived from an EMBL/GenBank/DDBJ whole genome shotgun (WGS) entry which is preliminary data.</text>
</comment>
<dbReference type="Proteomes" id="UP001472677">
    <property type="component" value="Unassembled WGS sequence"/>
</dbReference>
<proteinExistence type="predicted"/>
<reference evidence="1 2" key="1">
    <citation type="journal article" date="2024" name="G3 (Bethesda)">
        <title>Genome assembly of Hibiscus sabdariffa L. provides insights into metabolisms of medicinal natural products.</title>
        <authorList>
            <person name="Kim T."/>
        </authorList>
    </citation>
    <scope>NUCLEOTIDE SEQUENCE [LARGE SCALE GENOMIC DNA]</scope>
    <source>
        <strain evidence="1">TK-2024</strain>
        <tissue evidence="1">Old leaves</tissue>
    </source>
</reference>
<protein>
    <submittedName>
        <fullName evidence="1">Uncharacterized protein</fullName>
    </submittedName>
</protein>
<name>A0ABR2EI48_9ROSI</name>
<organism evidence="1 2">
    <name type="scientific">Hibiscus sabdariffa</name>
    <name type="common">roselle</name>
    <dbReference type="NCBI Taxonomy" id="183260"/>
    <lineage>
        <taxon>Eukaryota</taxon>
        <taxon>Viridiplantae</taxon>
        <taxon>Streptophyta</taxon>
        <taxon>Embryophyta</taxon>
        <taxon>Tracheophyta</taxon>
        <taxon>Spermatophyta</taxon>
        <taxon>Magnoliopsida</taxon>
        <taxon>eudicotyledons</taxon>
        <taxon>Gunneridae</taxon>
        <taxon>Pentapetalae</taxon>
        <taxon>rosids</taxon>
        <taxon>malvids</taxon>
        <taxon>Malvales</taxon>
        <taxon>Malvaceae</taxon>
        <taxon>Malvoideae</taxon>
        <taxon>Hibiscus</taxon>
    </lineage>
</organism>
<accession>A0ABR2EI48</accession>
<gene>
    <name evidence="1" type="ORF">V6N12_048736</name>
</gene>
<evidence type="ECO:0000313" key="2">
    <source>
        <dbReference type="Proteomes" id="UP001472677"/>
    </source>
</evidence>
<keyword evidence="2" id="KW-1185">Reference proteome</keyword>